<dbReference type="EMBL" id="SIUB01000011">
    <property type="protein sequence ID" value="TBN47297.1"/>
    <property type="molecule type" value="Genomic_DNA"/>
</dbReference>
<proteinExistence type="inferred from homology"/>
<reference evidence="3 4" key="1">
    <citation type="submission" date="2019-02" db="EMBL/GenBank/DDBJ databases">
        <title>Hansschlegelia quercus sp. nov., a novel methylotrophic bacterium from buds of oak (Quercus robur L.).</title>
        <authorList>
            <person name="Agafonova N.V."/>
            <person name="Kaparullina E.N."/>
            <person name="Grouzdev D.S."/>
            <person name="Doronina N.V."/>
        </authorList>
    </citation>
    <scope>NUCLEOTIDE SEQUENCE [LARGE SCALE GENOMIC DNA]</scope>
    <source>
        <strain evidence="3 4">Dub</strain>
    </source>
</reference>
<dbReference type="SUPFAM" id="SSF53448">
    <property type="entry name" value="Nucleotide-diphospho-sugar transferases"/>
    <property type="match status" value="1"/>
</dbReference>
<dbReference type="Proteomes" id="UP000291613">
    <property type="component" value="Unassembled WGS sequence"/>
</dbReference>
<organism evidence="3 4">
    <name type="scientific">Hansschlegelia quercus</name>
    <dbReference type="NCBI Taxonomy" id="2528245"/>
    <lineage>
        <taxon>Bacteria</taxon>
        <taxon>Pseudomonadati</taxon>
        <taxon>Pseudomonadota</taxon>
        <taxon>Alphaproteobacteria</taxon>
        <taxon>Hyphomicrobiales</taxon>
        <taxon>Methylopilaceae</taxon>
        <taxon>Hansschlegelia</taxon>
    </lineage>
</organism>
<dbReference type="RefSeq" id="WP_131004633.1">
    <property type="nucleotide sequence ID" value="NZ_JBHSZR010000010.1"/>
</dbReference>
<feature type="domain" description="Glycosyltransferase 2-like" evidence="2">
    <location>
        <begin position="5"/>
        <end position="113"/>
    </location>
</feature>
<keyword evidence="4" id="KW-1185">Reference proteome</keyword>
<comment type="caution">
    <text evidence="3">The sequence shown here is derived from an EMBL/GenBank/DDBJ whole genome shotgun (WGS) entry which is preliminary data.</text>
</comment>
<dbReference type="Gene3D" id="3.90.550.10">
    <property type="entry name" value="Spore Coat Polysaccharide Biosynthesis Protein SpsA, Chain A"/>
    <property type="match status" value="1"/>
</dbReference>
<sequence>MIPVSVVIPTRNEAANLGYCLEALRRFDQVIVVDSGSIDATETIARQHNAEIIPFAWNRQYPKKKEWSLLHPAVRHNWVLMLDADEIVSDKLVEEIASTIARGPRFAAYFILGRFVFLGEPLRFGHCNCKIMLVDRRRTRFPRPDDLDIPGGWEVEGHYQPIIDGPIGRMRASLLHWDRKPAAAYFGRHDLYADWEARLAKRGTLTKLASTESLARRLMKTAFRKTPARWLVAFLHSYVLKLGFLDGAAGFHFAMARAFYYWQIALRGRTLAADARMAEEAKGESAVAVRGTAASPAAVGRS</sequence>
<name>A0A4Q9G949_9HYPH</name>
<evidence type="ECO:0000256" key="1">
    <source>
        <dbReference type="ARBA" id="ARBA00038494"/>
    </source>
</evidence>
<dbReference type="GO" id="GO:0016740">
    <property type="term" value="F:transferase activity"/>
    <property type="evidence" value="ECO:0007669"/>
    <property type="project" value="UniProtKB-KW"/>
</dbReference>
<dbReference type="InterPro" id="IPR001173">
    <property type="entry name" value="Glyco_trans_2-like"/>
</dbReference>
<dbReference type="PANTHER" id="PTHR43630">
    <property type="entry name" value="POLY-BETA-1,6-N-ACETYL-D-GLUCOSAMINE SYNTHASE"/>
    <property type="match status" value="1"/>
</dbReference>
<protein>
    <submittedName>
        <fullName evidence="3">Glycosyltransferase family 2 protein</fullName>
    </submittedName>
</protein>
<dbReference type="InterPro" id="IPR029044">
    <property type="entry name" value="Nucleotide-diphossugar_trans"/>
</dbReference>
<dbReference type="AlphaFoldDB" id="A0A4Q9G949"/>
<dbReference type="PANTHER" id="PTHR43630:SF2">
    <property type="entry name" value="GLYCOSYLTRANSFERASE"/>
    <property type="match status" value="1"/>
</dbReference>
<comment type="similarity">
    <text evidence="1">Belongs to the glycosyltransferase 2 family. WaaE/KdtX subfamily.</text>
</comment>
<dbReference type="OrthoDB" id="9815923at2"/>
<dbReference type="Pfam" id="PF00535">
    <property type="entry name" value="Glycos_transf_2"/>
    <property type="match status" value="1"/>
</dbReference>
<evidence type="ECO:0000313" key="4">
    <source>
        <dbReference type="Proteomes" id="UP000291613"/>
    </source>
</evidence>
<evidence type="ECO:0000259" key="2">
    <source>
        <dbReference type="Pfam" id="PF00535"/>
    </source>
</evidence>
<gene>
    <name evidence="3" type="ORF">EYR15_16280</name>
</gene>
<keyword evidence="3" id="KW-0808">Transferase</keyword>
<dbReference type="CDD" id="cd02511">
    <property type="entry name" value="Beta4Glucosyltransferase"/>
    <property type="match status" value="1"/>
</dbReference>
<accession>A0A4Q9G949</accession>
<evidence type="ECO:0000313" key="3">
    <source>
        <dbReference type="EMBL" id="TBN47297.1"/>
    </source>
</evidence>